<dbReference type="EMBL" id="BGZK01002531">
    <property type="protein sequence ID" value="GBP94663.1"/>
    <property type="molecule type" value="Genomic_DNA"/>
</dbReference>
<dbReference type="Proteomes" id="UP000299102">
    <property type="component" value="Unassembled WGS sequence"/>
</dbReference>
<feature type="compositionally biased region" description="Low complexity" evidence="1">
    <location>
        <begin position="20"/>
        <end position="30"/>
    </location>
</feature>
<organism evidence="2 3">
    <name type="scientific">Eumeta variegata</name>
    <name type="common">Bagworm moth</name>
    <name type="synonym">Eumeta japonica</name>
    <dbReference type="NCBI Taxonomy" id="151549"/>
    <lineage>
        <taxon>Eukaryota</taxon>
        <taxon>Metazoa</taxon>
        <taxon>Ecdysozoa</taxon>
        <taxon>Arthropoda</taxon>
        <taxon>Hexapoda</taxon>
        <taxon>Insecta</taxon>
        <taxon>Pterygota</taxon>
        <taxon>Neoptera</taxon>
        <taxon>Endopterygota</taxon>
        <taxon>Lepidoptera</taxon>
        <taxon>Glossata</taxon>
        <taxon>Ditrysia</taxon>
        <taxon>Tineoidea</taxon>
        <taxon>Psychidae</taxon>
        <taxon>Oiketicinae</taxon>
        <taxon>Eumeta</taxon>
    </lineage>
</organism>
<evidence type="ECO:0000313" key="2">
    <source>
        <dbReference type="EMBL" id="GBP94663.1"/>
    </source>
</evidence>
<dbReference type="AlphaFoldDB" id="A0A4C2A5W2"/>
<keyword evidence="3" id="KW-1185">Reference proteome</keyword>
<sequence length="171" mass="18431">MFKVARERQFSDGPAPRELGAATAASSTGRATRRNATRVAAHYNDCGVVMHCAGRNRVNDMTEVLTSAGGRERVVLTDEVHVERARLPRRNHHCAKPAQSTSAAAAGSRCGMNTRRAPASGVWAREGRARGLCRAAARSALYTAPPPPRRRPARPAALRAPALPDSLFRRS</sequence>
<proteinExistence type="predicted"/>
<reference evidence="2 3" key="1">
    <citation type="journal article" date="2019" name="Commun. Biol.">
        <title>The bagworm genome reveals a unique fibroin gene that provides high tensile strength.</title>
        <authorList>
            <person name="Kono N."/>
            <person name="Nakamura H."/>
            <person name="Ohtoshi R."/>
            <person name="Tomita M."/>
            <person name="Numata K."/>
            <person name="Arakawa K."/>
        </authorList>
    </citation>
    <scope>NUCLEOTIDE SEQUENCE [LARGE SCALE GENOMIC DNA]</scope>
</reference>
<protein>
    <submittedName>
        <fullName evidence="2">Uncharacterized protein</fullName>
    </submittedName>
</protein>
<feature type="region of interest" description="Disordered" evidence="1">
    <location>
        <begin position="140"/>
        <end position="171"/>
    </location>
</feature>
<evidence type="ECO:0000313" key="3">
    <source>
        <dbReference type="Proteomes" id="UP000299102"/>
    </source>
</evidence>
<comment type="caution">
    <text evidence="2">The sequence shown here is derived from an EMBL/GenBank/DDBJ whole genome shotgun (WGS) entry which is preliminary data.</text>
</comment>
<name>A0A4C2A5W2_EUMVA</name>
<feature type="compositionally biased region" description="Basic and acidic residues" evidence="1">
    <location>
        <begin position="1"/>
        <end position="10"/>
    </location>
</feature>
<feature type="region of interest" description="Disordered" evidence="1">
    <location>
        <begin position="1"/>
        <end position="33"/>
    </location>
</feature>
<accession>A0A4C2A5W2</accession>
<evidence type="ECO:0000256" key="1">
    <source>
        <dbReference type="SAM" id="MobiDB-lite"/>
    </source>
</evidence>
<feature type="compositionally biased region" description="Low complexity" evidence="1">
    <location>
        <begin position="154"/>
        <end position="164"/>
    </location>
</feature>
<gene>
    <name evidence="2" type="ORF">EVAR_66347_1</name>
</gene>